<keyword evidence="3" id="KW-0040">ANK repeat</keyword>
<dbReference type="GO" id="GO:0005737">
    <property type="term" value="C:cytoplasm"/>
    <property type="evidence" value="ECO:0007669"/>
    <property type="project" value="TreeGrafter"/>
</dbReference>
<keyword evidence="7" id="KW-1185">Reference proteome</keyword>
<comment type="caution">
    <text evidence="6">The sequence shown here is derived from an EMBL/GenBank/DDBJ whole genome shotgun (WGS) entry which is preliminary data.</text>
</comment>
<feature type="region of interest" description="Disordered" evidence="4">
    <location>
        <begin position="229"/>
        <end position="293"/>
    </location>
</feature>
<dbReference type="Pfam" id="PF00651">
    <property type="entry name" value="BTB"/>
    <property type="match status" value="1"/>
</dbReference>
<feature type="compositionally biased region" description="Gly residues" evidence="4">
    <location>
        <begin position="329"/>
        <end position="346"/>
    </location>
</feature>
<feature type="domain" description="BTB" evidence="5">
    <location>
        <begin position="508"/>
        <end position="575"/>
    </location>
</feature>
<keyword evidence="2" id="KW-0677">Repeat</keyword>
<dbReference type="Gene3D" id="2.120.10.30">
    <property type="entry name" value="TolB, C-terminal domain"/>
    <property type="match status" value="1"/>
</dbReference>
<dbReference type="Gene3D" id="3.30.710.10">
    <property type="entry name" value="Potassium Channel Kv1.1, Chain A"/>
    <property type="match status" value="1"/>
</dbReference>
<evidence type="ECO:0000256" key="2">
    <source>
        <dbReference type="ARBA" id="ARBA00022737"/>
    </source>
</evidence>
<proteinExistence type="predicted"/>
<evidence type="ECO:0000256" key="1">
    <source>
        <dbReference type="ARBA" id="ARBA00004906"/>
    </source>
</evidence>
<dbReference type="InterPro" id="IPR011333">
    <property type="entry name" value="SKP1/BTB/POZ_sf"/>
</dbReference>
<dbReference type="InterPro" id="IPR044515">
    <property type="entry name" value="ABTB1"/>
</dbReference>
<dbReference type="PANTHER" id="PTHR46231">
    <property type="entry name" value="ANKYRIN REPEAT AND BTB/POZ DOMAIN-CONTAINING PROTEIN 1"/>
    <property type="match status" value="1"/>
</dbReference>
<evidence type="ECO:0000313" key="7">
    <source>
        <dbReference type="Proteomes" id="UP000075714"/>
    </source>
</evidence>
<feature type="region of interest" description="Disordered" evidence="4">
    <location>
        <begin position="328"/>
        <end position="369"/>
    </location>
</feature>
<evidence type="ECO:0000256" key="4">
    <source>
        <dbReference type="SAM" id="MobiDB-lite"/>
    </source>
</evidence>
<reference evidence="7" key="1">
    <citation type="journal article" date="2016" name="Nat. Commun.">
        <title>The Gonium pectorale genome demonstrates co-option of cell cycle regulation during the evolution of multicellularity.</title>
        <authorList>
            <person name="Hanschen E.R."/>
            <person name="Marriage T.N."/>
            <person name="Ferris P.J."/>
            <person name="Hamaji T."/>
            <person name="Toyoda A."/>
            <person name="Fujiyama A."/>
            <person name="Neme R."/>
            <person name="Noguchi H."/>
            <person name="Minakuchi Y."/>
            <person name="Suzuki M."/>
            <person name="Kawai-Toyooka H."/>
            <person name="Smith D.R."/>
            <person name="Sparks H."/>
            <person name="Anderson J."/>
            <person name="Bakaric R."/>
            <person name="Luria V."/>
            <person name="Karger A."/>
            <person name="Kirschner M.W."/>
            <person name="Durand P.M."/>
            <person name="Michod R.E."/>
            <person name="Nozaki H."/>
            <person name="Olson B.J."/>
        </authorList>
    </citation>
    <scope>NUCLEOTIDE SEQUENCE [LARGE SCALE GENOMIC DNA]</scope>
    <source>
        <strain evidence="7">NIES-2863</strain>
    </source>
</reference>
<protein>
    <recommendedName>
        <fullName evidence="5">BTB domain-containing protein</fullName>
    </recommendedName>
</protein>
<dbReference type="SUPFAM" id="SSF54695">
    <property type="entry name" value="POZ domain"/>
    <property type="match status" value="1"/>
</dbReference>
<feature type="compositionally biased region" description="Basic and acidic residues" evidence="4">
    <location>
        <begin position="261"/>
        <end position="272"/>
    </location>
</feature>
<comment type="pathway">
    <text evidence="1">Protein modification; protein ubiquitination.</text>
</comment>
<dbReference type="InterPro" id="IPR011042">
    <property type="entry name" value="6-blade_b-propeller_TolB-like"/>
</dbReference>
<dbReference type="GO" id="GO:0000151">
    <property type="term" value="C:ubiquitin ligase complex"/>
    <property type="evidence" value="ECO:0007669"/>
    <property type="project" value="TreeGrafter"/>
</dbReference>
<evidence type="ECO:0000259" key="5">
    <source>
        <dbReference type="PROSITE" id="PS50097"/>
    </source>
</evidence>
<name>A0A150GYJ5_GONPE</name>
<feature type="compositionally biased region" description="Basic and acidic residues" evidence="4">
    <location>
        <begin position="360"/>
        <end position="369"/>
    </location>
</feature>
<organism evidence="6 7">
    <name type="scientific">Gonium pectorale</name>
    <name type="common">Green alga</name>
    <dbReference type="NCBI Taxonomy" id="33097"/>
    <lineage>
        <taxon>Eukaryota</taxon>
        <taxon>Viridiplantae</taxon>
        <taxon>Chlorophyta</taxon>
        <taxon>core chlorophytes</taxon>
        <taxon>Chlorophyceae</taxon>
        <taxon>CS clade</taxon>
        <taxon>Chlamydomonadales</taxon>
        <taxon>Volvocaceae</taxon>
        <taxon>Gonium</taxon>
    </lineage>
</organism>
<dbReference type="Proteomes" id="UP000075714">
    <property type="component" value="Unassembled WGS sequence"/>
</dbReference>
<evidence type="ECO:0000313" key="6">
    <source>
        <dbReference type="EMBL" id="KXZ54390.1"/>
    </source>
</evidence>
<dbReference type="SMART" id="SM00225">
    <property type="entry name" value="BTB"/>
    <property type="match status" value="1"/>
</dbReference>
<dbReference type="PANTHER" id="PTHR46231:SF1">
    <property type="entry name" value="ANKYRIN REPEAT AND BTB_POZ DOMAIN-CONTAINING PROTEIN 1"/>
    <property type="match status" value="1"/>
</dbReference>
<gene>
    <name evidence="6" type="ORF">GPECTOR_5g47</name>
</gene>
<dbReference type="InterPro" id="IPR000210">
    <property type="entry name" value="BTB/POZ_dom"/>
</dbReference>
<dbReference type="EMBL" id="LSYV01000006">
    <property type="protein sequence ID" value="KXZ54390.1"/>
    <property type="molecule type" value="Genomic_DNA"/>
</dbReference>
<dbReference type="CDD" id="cd18186">
    <property type="entry name" value="BTB_POZ_ZBTB_KLHL-like"/>
    <property type="match status" value="1"/>
</dbReference>
<feature type="compositionally biased region" description="Basic and acidic residues" evidence="4">
    <location>
        <begin position="229"/>
        <end position="241"/>
    </location>
</feature>
<feature type="region of interest" description="Disordered" evidence="4">
    <location>
        <begin position="18"/>
        <end position="38"/>
    </location>
</feature>
<dbReference type="AlphaFoldDB" id="A0A150GYJ5"/>
<dbReference type="OrthoDB" id="6359816at2759"/>
<dbReference type="PROSITE" id="PS50097">
    <property type="entry name" value="BTB"/>
    <property type="match status" value="1"/>
</dbReference>
<dbReference type="STRING" id="33097.A0A150GYJ5"/>
<sequence length="693" mass="71926">MLRCEVQLPTRATGLVVRPRRRGQSASTATRGLFNPEEAYHQHHDLEYRLTETPRREGHGPVVDQALDIDDIELIDEAGAEDVRDADNLDDLEALVFFPDRLHLLEASSGLAPMRLGPPLRLTDAATGLPHAVCDSTPCPVYEPATDSVVFVEGYALMRLGAVAGLPEAGRNGVEVLAGNQVECDQEDGVGPDARFLFVRGLAADGRGNVYVAESTCVRKLSLVLPEEGRAAETEGRHEAADQEEAALEGRNADSGYGPETAEREEVEHEEGVGMPAAGGPFRRVTTLPGSEPPRDRWTAIAYDPASDTLFAATDTAVFRIPLRASISSGGGGARGSGGSGGGSGGVSRPHMPVLLAGDPHLRGRQDGRGSDARFYSITAMLAAPLGAGAGAGGGGGGVYLVDGSLLRELTPRGDVRTLTARGGALPDDCSCMAVLPQGCLAVAGSPFAPHELVALGAGLRCRPQATGTGGSRGPRTAGGCALSVGGKPLPPPLSAGLLRQPSDGGAATVTLRVGGTALVAHRAVLRSRSEYFAHLLSSGFAEHGAAVLQLPEADPDAFGALLAYMYTGQLRRLPRALLRPAAELAGRLLMPAAASELQRRLLAAATPATVVADLLWAERHSLTELAAGLKRYFVRRPRQVAEAAPAAVRALAEGSPGLAGELLLELSMRGRAAWAGGEGRDGSFACGGVGHC</sequence>
<evidence type="ECO:0000256" key="3">
    <source>
        <dbReference type="ARBA" id="ARBA00023043"/>
    </source>
</evidence>
<accession>A0A150GYJ5</accession>